<feature type="transmembrane region" description="Helical" evidence="5">
    <location>
        <begin position="187"/>
        <end position="206"/>
    </location>
</feature>
<accession>A0ABD6DFL9</accession>
<feature type="transmembrane region" description="Helical" evidence="5">
    <location>
        <begin position="127"/>
        <end position="147"/>
    </location>
</feature>
<feature type="transmembrane region" description="Helical" evidence="5">
    <location>
        <begin position="73"/>
        <end position="91"/>
    </location>
</feature>
<keyword evidence="3 5" id="KW-1133">Transmembrane helix</keyword>
<feature type="transmembrane region" description="Helical" evidence="5">
    <location>
        <begin position="153"/>
        <end position="175"/>
    </location>
</feature>
<dbReference type="RefSeq" id="WP_256400316.1">
    <property type="nucleotide sequence ID" value="NZ_JANHJR010000002.1"/>
</dbReference>
<keyword evidence="2 5" id="KW-0812">Transmembrane</keyword>
<evidence type="ECO:0000256" key="2">
    <source>
        <dbReference type="ARBA" id="ARBA00022692"/>
    </source>
</evidence>
<organism evidence="7 8">
    <name type="scientific">Haloarchaeobius litoreus</name>
    <dbReference type="NCBI Taxonomy" id="755306"/>
    <lineage>
        <taxon>Archaea</taxon>
        <taxon>Methanobacteriati</taxon>
        <taxon>Methanobacteriota</taxon>
        <taxon>Stenosarchaea group</taxon>
        <taxon>Halobacteria</taxon>
        <taxon>Halobacteriales</taxon>
        <taxon>Halorubellaceae</taxon>
        <taxon>Haloarchaeobius</taxon>
    </lineage>
</organism>
<evidence type="ECO:0000256" key="1">
    <source>
        <dbReference type="ARBA" id="ARBA00004141"/>
    </source>
</evidence>
<keyword evidence="8" id="KW-1185">Reference proteome</keyword>
<dbReference type="InterPro" id="IPR051784">
    <property type="entry name" value="Nod_factor_ABC_transporter"/>
</dbReference>
<dbReference type="PANTHER" id="PTHR43229">
    <property type="entry name" value="NODULATION PROTEIN J"/>
    <property type="match status" value="1"/>
</dbReference>
<reference evidence="7 8" key="1">
    <citation type="journal article" date="2019" name="Int. J. Syst. Evol. Microbiol.">
        <title>The Global Catalogue of Microorganisms (GCM) 10K type strain sequencing project: providing services to taxonomists for standard genome sequencing and annotation.</title>
        <authorList>
            <consortium name="The Broad Institute Genomics Platform"/>
            <consortium name="The Broad Institute Genome Sequencing Center for Infectious Disease"/>
            <person name="Wu L."/>
            <person name="Ma J."/>
        </authorList>
    </citation>
    <scope>NUCLEOTIDE SEQUENCE [LARGE SCALE GENOMIC DNA]</scope>
    <source>
        <strain evidence="7 8">CGMCC 1.10390</strain>
    </source>
</reference>
<dbReference type="AlphaFoldDB" id="A0ABD6DFL9"/>
<evidence type="ECO:0000256" key="4">
    <source>
        <dbReference type="ARBA" id="ARBA00023136"/>
    </source>
</evidence>
<sequence length="270" mass="29497">MSTVTDTGTIDSGLRGYLGFLRQSARKRLVLLWRYPVNTLSMLGTIFLVFLVLFFGGQALAPAAMEDTTGGLVVGYLLWSLAISAYSGLAWNVTREAQWGTLEQLFMSPFGFGRVMLGKTLTNLAEAFLWGTATLAFMLLVTGQSLALDPLTVLPLGVLAILPAVGVGFVFGGLAIRFKRIENAFQLVQFLFIGLISAPVGEYPLLKWLPLAQGSYLLRRAMEDGIPLWNLPADELGVLVLTAALYLGLGFAAFTYCQRWARREGVMGHY</sequence>
<feature type="domain" description="ABC-2 type transporter transmembrane" evidence="6">
    <location>
        <begin position="70"/>
        <end position="251"/>
    </location>
</feature>
<dbReference type="InterPro" id="IPR013525">
    <property type="entry name" value="ABC2_TM"/>
</dbReference>
<comment type="caution">
    <text evidence="7">The sequence shown here is derived from an EMBL/GenBank/DDBJ whole genome shotgun (WGS) entry which is preliminary data.</text>
</comment>
<comment type="subcellular location">
    <subcellularLocation>
        <location evidence="1">Membrane</location>
        <topology evidence="1">Multi-pass membrane protein</topology>
    </subcellularLocation>
</comment>
<dbReference type="Proteomes" id="UP001597034">
    <property type="component" value="Unassembled WGS sequence"/>
</dbReference>
<evidence type="ECO:0000313" key="7">
    <source>
        <dbReference type="EMBL" id="MFD1645079.1"/>
    </source>
</evidence>
<proteinExistence type="predicted"/>
<gene>
    <name evidence="7" type="ORF">ACFSBL_05225</name>
</gene>
<keyword evidence="4 5" id="KW-0472">Membrane</keyword>
<feature type="transmembrane region" description="Helical" evidence="5">
    <location>
        <begin position="40"/>
        <end position="61"/>
    </location>
</feature>
<name>A0ABD6DFL9_9EURY</name>
<dbReference type="Pfam" id="PF12698">
    <property type="entry name" value="ABC2_membrane_3"/>
    <property type="match status" value="1"/>
</dbReference>
<protein>
    <submittedName>
        <fullName evidence="7">ABC transporter permease</fullName>
    </submittedName>
</protein>
<dbReference type="EMBL" id="JBHUDO010000001">
    <property type="protein sequence ID" value="MFD1645079.1"/>
    <property type="molecule type" value="Genomic_DNA"/>
</dbReference>
<feature type="transmembrane region" description="Helical" evidence="5">
    <location>
        <begin position="236"/>
        <end position="257"/>
    </location>
</feature>
<evidence type="ECO:0000313" key="8">
    <source>
        <dbReference type="Proteomes" id="UP001597034"/>
    </source>
</evidence>
<evidence type="ECO:0000259" key="6">
    <source>
        <dbReference type="Pfam" id="PF12698"/>
    </source>
</evidence>
<dbReference type="PANTHER" id="PTHR43229:SF2">
    <property type="entry name" value="NODULATION PROTEIN J"/>
    <property type="match status" value="1"/>
</dbReference>
<dbReference type="GO" id="GO:0016020">
    <property type="term" value="C:membrane"/>
    <property type="evidence" value="ECO:0007669"/>
    <property type="project" value="UniProtKB-SubCell"/>
</dbReference>
<evidence type="ECO:0000256" key="5">
    <source>
        <dbReference type="SAM" id="Phobius"/>
    </source>
</evidence>
<evidence type="ECO:0000256" key="3">
    <source>
        <dbReference type="ARBA" id="ARBA00022989"/>
    </source>
</evidence>